<dbReference type="InterPro" id="IPR036259">
    <property type="entry name" value="MFS_trans_sf"/>
</dbReference>
<keyword evidence="5 7" id="KW-1133">Transmembrane helix</keyword>
<dbReference type="AlphaFoldDB" id="X1A5T9"/>
<evidence type="ECO:0008006" key="9">
    <source>
        <dbReference type="Google" id="ProtNLM"/>
    </source>
</evidence>
<evidence type="ECO:0000256" key="2">
    <source>
        <dbReference type="ARBA" id="ARBA00022448"/>
    </source>
</evidence>
<protein>
    <recommendedName>
        <fullName evidence="9">MFS transporter</fullName>
    </recommendedName>
</protein>
<sequence>LGYTSSVEQLYVGAAVSLMLGFYSFTLPHIPPKKEKKASVKELLGFDALSLFKTRSFATLMIASVLIFIPVSFYFGFTASFMSDIGIDFIPNKIS</sequence>
<evidence type="ECO:0000256" key="5">
    <source>
        <dbReference type="ARBA" id="ARBA00022989"/>
    </source>
</evidence>
<dbReference type="PANTHER" id="PTHR23522:SF4">
    <property type="entry name" value="NUCLEOSIDE PERMEASE NUPG-RELATED"/>
    <property type="match status" value="1"/>
</dbReference>
<feature type="transmembrane region" description="Helical" evidence="7">
    <location>
        <begin position="57"/>
        <end position="77"/>
    </location>
</feature>
<dbReference type="PANTHER" id="PTHR23522">
    <property type="entry name" value="BLL5896 PROTEIN"/>
    <property type="match status" value="1"/>
</dbReference>
<dbReference type="GO" id="GO:0005886">
    <property type="term" value="C:plasma membrane"/>
    <property type="evidence" value="ECO:0007669"/>
    <property type="project" value="UniProtKB-SubCell"/>
</dbReference>
<keyword evidence="2" id="KW-0813">Transport</keyword>
<dbReference type="GO" id="GO:0015212">
    <property type="term" value="F:cytidine transmembrane transporter activity"/>
    <property type="evidence" value="ECO:0007669"/>
    <property type="project" value="TreeGrafter"/>
</dbReference>
<keyword evidence="6 7" id="KW-0472">Membrane</keyword>
<keyword evidence="3" id="KW-1003">Cell membrane</keyword>
<dbReference type="GO" id="GO:0015213">
    <property type="term" value="F:uridine transmembrane transporter activity"/>
    <property type="evidence" value="ECO:0007669"/>
    <property type="project" value="TreeGrafter"/>
</dbReference>
<dbReference type="Pfam" id="PF03825">
    <property type="entry name" value="Nuc_H_symport"/>
    <property type="match status" value="1"/>
</dbReference>
<evidence type="ECO:0000256" key="7">
    <source>
        <dbReference type="SAM" id="Phobius"/>
    </source>
</evidence>
<dbReference type="InterPro" id="IPR004740">
    <property type="entry name" value="Nuc_H_symport"/>
</dbReference>
<name>X1A5T9_9ZZZZ</name>
<keyword evidence="4 7" id="KW-0812">Transmembrane</keyword>
<evidence type="ECO:0000256" key="3">
    <source>
        <dbReference type="ARBA" id="ARBA00022475"/>
    </source>
</evidence>
<reference evidence="8" key="1">
    <citation type="journal article" date="2014" name="Front. Microbiol.">
        <title>High frequency of phylogenetically diverse reductive dehalogenase-homologous genes in deep subseafloor sedimentary metagenomes.</title>
        <authorList>
            <person name="Kawai M."/>
            <person name="Futagami T."/>
            <person name="Toyoda A."/>
            <person name="Takaki Y."/>
            <person name="Nishi S."/>
            <person name="Hori S."/>
            <person name="Arai W."/>
            <person name="Tsubouchi T."/>
            <person name="Morono Y."/>
            <person name="Uchiyama I."/>
            <person name="Ito T."/>
            <person name="Fujiyama A."/>
            <person name="Inagaki F."/>
            <person name="Takami H."/>
        </authorList>
    </citation>
    <scope>NUCLEOTIDE SEQUENCE</scope>
    <source>
        <strain evidence="8">Expedition CK06-06</strain>
    </source>
</reference>
<evidence type="ECO:0000313" key="8">
    <source>
        <dbReference type="EMBL" id="GAG65532.1"/>
    </source>
</evidence>
<comment type="caution">
    <text evidence="8">The sequence shown here is derived from an EMBL/GenBank/DDBJ whole genome shotgun (WGS) entry which is preliminary data.</text>
</comment>
<gene>
    <name evidence="8" type="ORF">S01H4_14935</name>
</gene>
<evidence type="ECO:0000256" key="1">
    <source>
        <dbReference type="ARBA" id="ARBA00004651"/>
    </source>
</evidence>
<comment type="subcellular location">
    <subcellularLocation>
        <location evidence="1">Cell membrane</location>
        <topology evidence="1">Multi-pass membrane protein</topology>
    </subcellularLocation>
</comment>
<accession>X1A5T9</accession>
<dbReference type="EMBL" id="BART01006547">
    <property type="protein sequence ID" value="GAG65532.1"/>
    <property type="molecule type" value="Genomic_DNA"/>
</dbReference>
<dbReference type="SUPFAM" id="SSF103473">
    <property type="entry name" value="MFS general substrate transporter"/>
    <property type="match status" value="1"/>
</dbReference>
<feature type="non-terminal residue" evidence="8">
    <location>
        <position position="1"/>
    </location>
</feature>
<evidence type="ECO:0000256" key="6">
    <source>
        <dbReference type="ARBA" id="ARBA00023136"/>
    </source>
</evidence>
<evidence type="ECO:0000256" key="4">
    <source>
        <dbReference type="ARBA" id="ARBA00022692"/>
    </source>
</evidence>
<proteinExistence type="predicted"/>
<organism evidence="8">
    <name type="scientific">marine sediment metagenome</name>
    <dbReference type="NCBI Taxonomy" id="412755"/>
    <lineage>
        <taxon>unclassified sequences</taxon>
        <taxon>metagenomes</taxon>
        <taxon>ecological metagenomes</taxon>
    </lineage>
</organism>
<feature type="transmembrane region" description="Helical" evidence="7">
    <location>
        <begin position="12"/>
        <end position="30"/>
    </location>
</feature>